<protein>
    <submittedName>
        <fullName evidence="3">FAD-dependent oxidoreductase</fullName>
    </submittedName>
</protein>
<dbReference type="EMBL" id="LYVI01000001">
    <property type="protein sequence ID" value="OBU63350.1"/>
    <property type="molecule type" value="Genomic_DNA"/>
</dbReference>
<evidence type="ECO:0000256" key="1">
    <source>
        <dbReference type="ARBA" id="ARBA00023002"/>
    </source>
</evidence>
<gene>
    <name evidence="3" type="ORF">A9K56_01185</name>
</gene>
<keyword evidence="1" id="KW-0560">Oxidoreductase</keyword>
<feature type="domain" description="FAD dependent oxidoreductase" evidence="2">
    <location>
        <begin position="30"/>
        <end position="380"/>
    </location>
</feature>
<dbReference type="SUPFAM" id="SSF51905">
    <property type="entry name" value="FAD/NAD(P)-binding domain"/>
    <property type="match status" value="1"/>
</dbReference>
<evidence type="ECO:0000259" key="2">
    <source>
        <dbReference type="Pfam" id="PF01266"/>
    </source>
</evidence>
<dbReference type="AlphaFoldDB" id="A0AAP7GVE8"/>
<dbReference type="PANTHER" id="PTHR13847">
    <property type="entry name" value="SARCOSINE DEHYDROGENASE-RELATED"/>
    <property type="match status" value="1"/>
</dbReference>
<accession>A0AAP7GVE8</accession>
<dbReference type="Gene3D" id="3.30.9.10">
    <property type="entry name" value="D-Amino Acid Oxidase, subunit A, domain 2"/>
    <property type="match status" value="1"/>
</dbReference>
<name>A0AAP7GVE8_STEMA</name>
<dbReference type="GO" id="GO:0005737">
    <property type="term" value="C:cytoplasm"/>
    <property type="evidence" value="ECO:0007669"/>
    <property type="project" value="TreeGrafter"/>
</dbReference>
<dbReference type="Pfam" id="PF01266">
    <property type="entry name" value="DAO"/>
    <property type="match status" value="1"/>
</dbReference>
<dbReference type="Proteomes" id="UP000092125">
    <property type="component" value="Unassembled WGS sequence"/>
</dbReference>
<dbReference type="PRINTS" id="PR00420">
    <property type="entry name" value="RNGMNOXGNASE"/>
</dbReference>
<sequence>MTSAFPASWYAASLPEPAALPPLQGDMQADVAVLGAGYTGLTAALELASRGQHVVLLDAHRIGWGASGRNGGQALVGYGCEVDELERQLGRDDARHLFDWSRDAVQAMRTRIDRYGIDCHWREGHASVAIRARHERELRAHCEHLQQQYDYPMQWWDRQTLRGQLDSPRYRAAMFDPLSAHLHPLAYARGLADAARAAGVVIHENSAVTRVQRGPRPALHTAHGSVSAAHLVIAGNAWLQGLLPVLEHRIMPVGTYIGASACLGPERARALIRNDMAVADTAWALDYFRLSHDHRLLFGGRASYSALPPPGLRGVMQRRMHAVFPQLADVALDQVWGGYVDITRNRAPHWGRLDGNLYFAQGFSGHGVAAAGLAGDVIAAAIAGQSERLDVFQRLKHAPFPGGRLLRMPLLVAAMSWYRLRDALW</sequence>
<dbReference type="RefSeq" id="WP_065181213.1">
    <property type="nucleotide sequence ID" value="NZ_CP120400.1"/>
</dbReference>
<organism evidence="3 4">
    <name type="scientific">Stenotrophomonas maltophilia</name>
    <name type="common">Pseudomonas maltophilia</name>
    <name type="synonym">Xanthomonas maltophilia</name>
    <dbReference type="NCBI Taxonomy" id="40324"/>
    <lineage>
        <taxon>Bacteria</taxon>
        <taxon>Pseudomonadati</taxon>
        <taxon>Pseudomonadota</taxon>
        <taxon>Gammaproteobacteria</taxon>
        <taxon>Lysobacterales</taxon>
        <taxon>Lysobacteraceae</taxon>
        <taxon>Stenotrophomonas</taxon>
        <taxon>Stenotrophomonas maltophilia group</taxon>
    </lineage>
</organism>
<evidence type="ECO:0000313" key="4">
    <source>
        <dbReference type="Proteomes" id="UP000092125"/>
    </source>
</evidence>
<reference evidence="3 4" key="1">
    <citation type="submission" date="2016-05" db="EMBL/GenBank/DDBJ databases">
        <title>Draft Genome Sequences of Stenotrophomonas maltophilia Strains Sm32COP, Sm41DVV, Sm46PAILV, SmF3, SmF22, SmSOFb1 and SmCVFa1, Isolated from Different Manures, in France.</title>
        <authorList>
            <person name="Nazaret S."/>
            <person name="Bodilis J."/>
        </authorList>
    </citation>
    <scope>NUCLEOTIDE SEQUENCE [LARGE SCALE GENOMIC DNA]</scope>
    <source>
        <strain evidence="3 4">Sm41DVV</strain>
    </source>
</reference>
<comment type="caution">
    <text evidence="3">The sequence shown here is derived from an EMBL/GenBank/DDBJ whole genome shotgun (WGS) entry which is preliminary data.</text>
</comment>
<evidence type="ECO:0000313" key="3">
    <source>
        <dbReference type="EMBL" id="OBU63350.1"/>
    </source>
</evidence>
<dbReference type="GO" id="GO:0016491">
    <property type="term" value="F:oxidoreductase activity"/>
    <property type="evidence" value="ECO:0007669"/>
    <property type="project" value="UniProtKB-KW"/>
</dbReference>
<dbReference type="InterPro" id="IPR036188">
    <property type="entry name" value="FAD/NAD-bd_sf"/>
</dbReference>
<dbReference type="PANTHER" id="PTHR13847:SF281">
    <property type="entry name" value="FAD DEPENDENT OXIDOREDUCTASE DOMAIN-CONTAINING PROTEIN"/>
    <property type="match status" value="1"/>
</dbReference>
<dbReference type="InterPro" id="IPR006076">
    <property type="entry name" value="FAD-dep_OxRdtase"/>
</dbReference>
<proteinExistence type="predicted"/>
<dbReference type="Gene3D" id="3.50.50.60">
    <property type="entry name" value="FAD/NAD(P)-binding domain"/>
    <property type="match status" value="1"/>
</dbReference>